<name>B5IEG7_ACIB4</name>
<organism evidence="1 2">
    <name type="scientific">Aciduliprofundum boonei (strain DSM 19572 / T469)</name>
    <dbReference type="NCBI Taxonomy" id="439481"/>
    <lineage>
        <taxon>Archaea</taxon>
        <taxon>Methanobacteriati</taxon>
        <taxon>Thermoplasmatota</taxon>
        <taxon>DHVE2 group</taxon>
        <taxon>Candidatus Aciduliprofundum</taxon>
    </lineage>
</organism>
<accession>B5IEG7</accession>
<dbReference type="Proteomes" id="UP000001400">
    <property type="component" value="Chromosome"/>
</dbReference>
<dbReference type="OrthoDB" id="199042at2157"/>
<dbReference type="CDD" id="cd00090">
    <property type="entry name" value="HTH_ARSR"/>
    <property type="match status" value="1"/>
</dbReference>
<keyword evidence="2" id="KW-1185">Reference proteome</keyword>
<reference evidence="1" key="1">
    <citation type="submission" date="2010-02" db="EMBL/GenBank/DDBJ databases">
        <title>Complete sequence of Aciduliprofundum boonei T469.</title>
        <authorList>
            <consortium name="US DOE Joint Genome Institute"/>
            <person name="Lucas S."/>
            <person name="Copeland A."/>
            <person name="Lapidus A."/>
            <person name="Cheng J.-F."/>
            <person name="Bruce D."/>
            <person name="Goodwin L."/>
            <person name="Pitluck S."/>
            <person name="Saunders E."/>
            <person name="Detter J.C."/>
            <person name="Han C."/>
            <person name="Tapia R."/>
            <person name="Land M."/>
            <person name="Hauser L."/>
            <person name="Kyrpides N."/>
            <person name="Mikhailova N."/>
            <person name="Flores G."/>
            <person name="Reysenbach A.-L."/>
            <person name="Woyke T."/>
        </authorList>
    </citation>
    <scope>NUCLEOTIDE SEQUENCE</scope>
    <source>
        <strain evidence="1">T469</strain>
    </source>
</reference>
<dbReference type="KEGG" id="abi:Aboo_0147"/>
<protein>
    <recommendedName>
        <fullName evidence="3">ArsR family transcriptional regulator</fullName>
    </recommendedName>
</protein>
<dbReference type="Gene3D" id="1.10.10.10">
    <property type="entry name" value="Winged helix-like DNA-binding domain superfamily/Winged helix DNA-binding domain"/>
    <property type="match status" value="1"/>
</dbReference>
<dbReference type="GeneID" id="8827084"/>
<dbReference type="RefSeq" id="WP_008084843.1">
    <property type="nucleotide sequence ID" value="NC_013926.1"/>
</dbReference>
<dbReference type="STRING" id="439481.Aboo_0147"/>
<evidence type="ECO:0008006" key="3">
    <source>
        <dbReference type="Google" id="ProtNLM"/>
    </source>
</evidence>
<dbReference type="InterPro" id="IPR011991">
    <property type="entry name" value="ArsR-like_HTH"/>
</dbReference>
<dbReference type="Pfam" id="PF12840">
    <property type="entry name" value="HTH_20"/>
    <property type="match status" value="1"/>
</dbReference>
<dbReference type="InterPro" id="IPR036388">
    <property type="entry name" value="WH-like_DNA-bd_sf"/>
</dbReference>
<evidence type="ECO:0000313" key="1">
    <source>
        <dbReference type="EMBL" id="ADD07959.1"/>
    </source>
</evidence>
<dbReference type="InterPro" id="IPR036390">
    <property type="entry name" value="WH_DNA-bd_sf"/>
</dbReference>
<gene>
    <name evidence="1" type="ordered locus">Aboo_0147</name>
</gene>
<evidence type="ECO:0000313" key="2">
    <source>
        <dbReference type="Proteomes" id="UP000001400"/>
    </source>
</evidence>
<dbReference type="HOGENOM" id="CLU_124803_5_0_2"/>
<dbReference type="eggNOG" id="arCOG03067">
    <property type="taxonomic scope" value="Archaea"/>
</dbReference>
<dbReference type="AlphaFoldDB" id="B5IEG7"/>
<dbReference type="EMBL" id="CP001941">
    <property type="protein sequence ID" value="ADD07959.1"/>
    <property type="molecule type" value="Genomic_DNA"/>
</dbReference>
<sequence length="119" mass="13903">MVDKHALTLVLMDEYNLKILAASAIKPVSVREIAYRFDIPLASAYRKIKELESMGLIKVDGTRLTPDGKRYKLYRSQVENFEVSYHKDKLKIKLHIKWQEPQIIERDILSPTPQENLIH</sequence>
<proteinExistence type="predicted"/>
<dbReference type="SUPFAM" id="SSF46785">
    <property type="entry name" value="Winged helix' DNA-binding domain"/>
    <property type="match status" value="1"/>
</dbReference>